<dbReference type="InterPro" id="IPR013078">
    <property type="entry name" value="His_Pase_superF_clade-1"/>
</dbReference>
<dbReference type="GO" id="GO:0016791">
    <property type="term" value="F:phosphatase activity"/>
    <property type="evidence" value="ECO:0007669"/>
    <property type="project" value="TreeGrafter"/>
</dbReference>
<organism evidence="1 2">
    <name type="scientific">Sporosarcina ureilytica</name>
    <dbReference type="NCBI Taxonomy" id="298596"/>
    <lineage>
        <taxon>Bacteria</taxon>
        <taxon>Bacillati</taxon>
        <taxon>Bacillota</taxon>
        <taxon>Bacilli</taxon>
        <taxon>Bacillales</taxon>
        <taxon>Caryophanaceae</taxon>
        <taxon>Sporosarcina</taxon>
    </lineage>
</organism>
<name>A0A1D8JJH2_9BACL</name>
<evidence type="ECO:0000313" key="1">
    <source>
        <dbReference type="EMBL" id="AOV08865.1"/>
    </source>
</evidence>
<dbReference type="RefSeq" id="WP_075529029.1">
    <property type="nucleotide sequence ID" value="NZ_CP017560.1"/>
</dbReference>
<keyword evidence="2" id="KW-1185">Reference proteome</keyword>
<protein>
    <recommendedName>
        <fullName evidence="3">Histidine phosphatase family protein</fullName>
    </recommendedName>
</protein>
<accession>A0A1D8JJH2</accession>
<evidence type="ECO:0000313" key="2">
    <source>
        <dbReference type="Proteomes" id="UP000185746"/>
    </source>
</evidence>
<sequence length="198" mass="22983">MAHRVVLTLIRHLPTAGNIKRQYIGWTDESIVENEINELPWQPSVVYGSDLRRCQESAHLYFPKATYQSDHRFRESNFGDWEGKTYELLKRDSAYRSWINSPYRCQPPNGESLAEVKARVLQAIYDLPSGEEDYFIVTHGGPIRILLTEFAPEQNDFWSWIIPHQSVWQLRWDCEQDLREGKRCASLSAVPITGNGLT</sequence>
<dbReference type="CDD" id="cd07067">
    <property type="entry name" value="HP_PGM_like"/>
    <property type="match status" value="1"/>
</dbReference>
<dbReference type="GO" id="GO:0005737">
    <property type="term" value="C:cytoplasm"/>
    <property type="evidence" value="ECO:0007669"/>
    <property type="project" value="TreeGrafter"/>
</dbReference>
<dbReference type="Proteomes" id="UP000185746">
    <property type="component" value="Chromosome"/>
</dbReference>
<gene>
    <name evidence="1" type="ORF">BI350_15785</name>
</gene>
<dbReference type="PANTHER" id="PTHR48100">
    <property type="entry name" value="BROAD-SPECIFICITY PHOSPHATASE YOR283W-RELATED"/>
    <property type="match status" value="1"/>
</dbReference>
<dbReference type="KEGG" id="surl:BI350_15785"/>
<proteinExistence type="predicted"/>
<dbReference type="Gene3D" id="3.40.50.1240">
    <property type="entry name" value="Phosphoglycerate mutase-like"/>
    <property type="match status" value="1"/>
</dbReference>
<dbReference type="AlphaFoldDB" id="A0A1D8JJH2"/>
<dbReference type="InterPro" id="IPR050275">
    <property type="entry name" value="PGM_Phosphatase"/>
</dbReference>
<dbReference type="EMBL" id="CP017560">
    <property type="protein sequence ID" value="AOV08865.1"/>
    <property type="molecule type" value="Genomic_DNA"/>
</dbReference>
<dbReference type="InterPro" id="IPR029033">
    <property type="entry name" value="His_PPase_superfam"/>
</dbReference>
<dbReference type="Pfam" id="PF00300">
    <property type="entry name" value="His_Phos_1"/>
    <property type="match status" value="1"/>
</dbReference>
<dbReference type="SUPFAM" id="SSF53254">
    <property type="entry name" value="Phosphoglycerate mutase-like"/>
    <property type="match status" value="1"/>
</dbReference>
<reference evidence="1 2" key="1">
    <citation type="submission" date="2016-09" db="EMBL/GenBank/DDBJ databases">
        <title>Complete genome sequence of the Lysinibacillus sphaericus LMG 22257, a specie of Bacillus with ureolytic activity that can effectively biodeposit calcium carbonate.</title>
        <authorList>
            <person name="Yan W."/>
        </authorList>
    </citation>
    <scope>NUCLEOTIDE SEQUENCE [LARGE SCALE GENOMIC DNA]</scope>
    <source>
        <strain evidence="1 2">LMG 22257</strain>
    </source>
</reference>
<dbReference type="SMART" id="SM00855">
    <property type="entry name" value="PGAM"/>
    <property type="match status" value="1"/>
</dbReference>
<dbReference type="PANTHER" id="PTHR48100:SF1">
    <property type="entry name" value="HISTIDINE PHOSPHATASE FAMILY PROTEIN-RELATED"/>
    <property type="match status" value="1"/>
</dbReference>
<evidence type="ECO:0008006" key="3">
    <source>
        <dbReference type="Google" id="ProtNLM"/>
    </source>
</evidence>